<keyword evidence="8" id="KW-0694">RNA-binding</keyword>
<dbReference type="RefSeq" id="WP_093923411.1">
    <property type="nucleotide sequence ID" value="NZ_FOMW01000005.1"/>
</dbReference>
<dbReference type="EMBL" id="FOMW01000005">
    <property type="protein sequence ID" value="SFE15285.1"/>
    <property type="molecule type" value="Genomic_DNA"/>
</dbReference>
<dbReference type="InterPro" id="IPR002646">
    <property type="entry name" value="PolA_pol_head_dom"/>
</dbReference>
<dbReference type="PANTHER" id="PTHR46173:SF1">
    <property type="entry name" value="CCA TRNA NUCLEOTIDYLTRANSFERASE 1, MITOCHONDRIAL"/>
    <property type="match status" value="1"/>
</dbReference>
<dbReference type="GO" id="GO:0046872">
    <property type="term" value="F:metal ion binding"/>
    <property type="evidence" value="ECO:0007669"/>
    <property type="project" value="UniProtKB-KW"/>
</dbReference>
<dbReference type="Gene3D" id="3.30.460.10">
    <property type="entry name" value="Beta Polymerase, domain 2"/>
    <property type="match status" value="1"/>
</dbReference>
<keyword evidence="7" id="KW-0460">Magnesium</keyword>
<feature type="domain" description="tRNA nucleotidyltransferase/poly(A) polymerase RNA and SrmB- binding" evidence="10">
    <location>
        <begin position="191"/>
        <end position="246"/>
    </location>
</feature>
<evidence type="ECO:0000313" key="11">
    <source>
        <dbReference type="EMBL" id="SFE15285.1"/>
    </source>
</evidence>
<dbReference type="Pfam" id="PF12627">
    <property type="entry name" value="PolyA_pol_RNAbd"/>
    <property type="match status" value="1"/>
</dbReference>
<evidence type="ECO:0000259" key="9">
    <source>
        <dbReference type="Pfam" id="PF01743"/>
    </source>
</evidence>
<evidence type="ECO:0000256" key="7">
    <source>
        <dbReference type="ARBA" id="ARBA00022842"/>
    </source>
</evidence>
<proteinExistence type="inferred from homology"/>
<gene>
    <name evidence="11" type="ORF">SAMN04488523_105155</name>
</gene>
<evidence type="ECO:0000256" key="5">
    <source>
        <dbReference type="ARBA" id="ARBA00022723"/>
    </source>
</evidence>
<evidence type="ECO:0000256" key="2">
    <source>
        <dbReference type="ARBA" id="ARBA00022679"/>
    </source>
</evidence>
<dbReference type="OrthoDB" id="9805698at2"/>
<comment type="cofactor">
    <cofactor evidence="1">
        <name>Mg(2+)</name>
        <dbReference type="ChEBI" id="CHEBI:18420"/>
    </cofactor>
</comment>
<evidence type="ECO:0000256" key="4">
    <source>
        <dbReference type="ARBA" id="ARBA00022695"/>
    </source>
</evidence>
<evidence type="ECO:0000256" key="3">
    <source>
        <dbReference type="ARBA" id="ARBA00022694"/>
    </source>
</evidence>
<evidence type="ECO:0000256" key="6">
    <source>
        <dbReference type="ARBA" id="ARBA00022741"/>
    </source>
</evidence>
<keyword evidence="4" id="KW-0548">Nucleotidyltransferase</keyword>
<organism evidence="11 12">
    <name type="scientific">Sulfitobacter brevis</name>
    <dbReference type="NCBI Taxonomy" id="74348"/>
    <lineage>
        <taxon>Bacteria</taxon>
        <taxon>Pseudomonadati</taxon>
        <taxon>Pseudomonadota</taxon>
        <taxon>Alphaproteobacteria</taxon>
        <taxon>Rhodobacterales</taxon>
        <taxon>Roseobacteraceae</taxon>
        <taxon>Sulfitobacter</taxon>
    </lineage>
</organism>
<dbReference type="CDD" id="cd05398">
    <property type="entry name" value="NT_ClassII-CCAase"/>
    <property type="match status" value="1"/>
</dbReference>
<dbReference type="Proteomes" id="UP000198977">
    <property type="component" value="Unassembled WGS sequence"/>
</dbReference>
<dbReference type="InterPro" id="IPR032828">
    <property type="entry name" value="PolyA_RNA-bd"/>
</dbReference>
<dbReference type="InterPro" id="IPR050264">
    <property type="entry name" value="Bact_CCA-adding_enz_type3_sf"/>
</dbReference>
<reference evidence="11 12" key="1">
    <citation type="submission" date="2016-10" db="EMBL/GenBank/DDBJ databases">
        <authorList>
            <person name="de Groot N.N."/>
        </authorList>
    </citation>
    <scope>NUCLEOTIDE SEQUENCE [LARGE SCALE GENOMIC DNA]</scope>
    <source>
        <strain evidence="11 12">DSM 11443</strain>
    </source>
</reference>
<dbReference type="PANTHER" id="PTHR46173">
    <property type="entry name" value="CCA TRNA NUCLEOTIDYLTRANSFERASE 1, MITOCHONDRIAL"/>
    <property type="match status" value="1"/>
</dbReference>
<comment type="similarity">
    <text evidence="8">Belongs to the tRNA nucleotidyltransferase/poly(A) polymerase family.</text>
</comment>
<dbReference type="SUPFAM" id="SSF81301">
    <property type="entry name" value="Nucleotidyltransferase"/>
    <property type="match status" value="1"/>
</dbReference>
<dbReference type="SUPFAM" id="SSF81891">
    <property type="entry name" value="Poly A polymerase C-terminal region-like"/>
    <property type="match status" value="1"/>
</dbReference>
<keyword evidence="3" id="KW-0819">tRNA processing</keyword>
<accession>A0A1I1Y6L8</accession>
<keyword evidence="12" id="KW-1185">Reference proteome</keyword>
<evidence type="ECO:0000256" key="8">
    <source>
        <dbReference type="RuleBase" id="RU003953"/>
    </source>
</evidence>
<protein>
    <submittedName>
        <fullName evidence="11">Poly(A) polymerase</fullName>
    </submittedName>
</protein>
<dbReference type="GO" id="GO:0000049">
    <property type="term" value="F:tRNA binding"/>
    <property type="evidence" value="ECO:0007669"/>
    <property type="project" value="TreeGrafter"/>
</dbReference>
<evidence type="ECO:0000259" key="10">
    <source>
        <dbReference type="Pfam" id="PF12627"/>
    </source>
</evidence>
<dbReference type="GO" id="GO:0000166">
    <property type="term" value="F:nucleotide binding"/>
    <property type="evidence" value="ECO:0007669"/>
    <property type="project" value="UniProtKB-KW"/>
</dbReference>
<dbReference type="AlphaFoldDB" id="A0A1I1Y6L8"/>
<dbReference type="Pfam" id="PF01743">
    <property type="entry name" value="PolyA_pol"/>
    <property type="match status" value="1"/>
</dbReference>
<name>A0A1I1Y6L8_9RHOB</name>
<dbReference type="STRING" id="74348.SAMN04488523_105155"/>
<sequence length="392" mass="42434">MDRADGTIIPPDTWWLTDAAAQKLCRAIEAGGHKIYFVGGCVRDALLGRFGGDVDLSTDALPEQVITLASAAGLKSVPTGIAHGTVTVVADGTPFEITTFRRDVETDGRRAVVAFSDNITDDARRRDFTMNALYADVQGRLIDPLEGLPDLLARRVVFIEDASARIREDYLRILRYFRFSALFTAPDQGYDPEVLAAISANIDGLETLSADRIGLEIRKLLAAPDPAPTLAVMRQIGVLPAILPASDDRWISVLVHMETLAGVQPDWICRLAGLGGEDVVSRMRLSRADASALEKIRGAALGSQKIAEIAYRHSGHIAEQALVLRAALTETQPDPLGLETIKSATEAQFPIRATDLMPQFTGPALGARLALLEQRWIDSSFTLSRDALLATP</sequence>
<keyword evidence="5" id="KW-0479">Metal-binding</keyword>
<keyword evidence="6" id="KW-0547">Nucleotide-binding</keyword>
<feature type="domain" description="Poly A polymerase head" evidence="9">
    <location>
        <begin position="35"/>
        <end position="156"/>
    </location>
</feature>
<evidence type="ECO:0000256" key="1">
    <source>
        <dbReference type="ARBA" id="ARBA00001946"/>
    </source>
</evidence>
<dbReference type="GO" id="GO:0016779">
    <property type="term" value="F:nucleotidyltransferase activity"/>
    <property type="evidence" value="ECO:0007669"/>
    <property type="project" value="UniProtKB-KW"/>
</dbReference>
<keyword evidence="2 8" id="KW-0808">Transferase</keyword>
<dbReference type="InterPro" id="IPR043519">
    <property type="entry name" value="NT_sf"/>
</dbReference>
<evidence type="ECO:0000313" key="12">
    <source>
        <dbReference type="Proteomes" id="UP000198977"/>
    </source>
</evidence>
<dbReference type="GO" id="GO:0008033">
    <property type="term" value="P:tRNA processing"/>
    <property type="evidence" value="ECO:0007669"/>
    <property type="project" value="UniProtKB-KW"/>
</dbReference>
<dbReference type="Gene3D" id="1.10.3090.10">
    <property type="entry name" value="cca-adding enzyme, domain 2"/>
    <property type="match status" value="1"/>
</dbReference>